<dbReference type="Proteomes" id="UP001642260">
    <property type="component" value="Unassembled WGS sequence"/>
</dbReference>
<evidence type="ECO:0000313" key="1">
    <source>
        <dbReference type="EMBL" id="CAH8323733.1"/>
    </source>
</evidence>
<accession>A0ABC8JFH1</accession>
<name>A0ABC8JFH1_ERUVS</name>
<protein>
    <submittedName>
        <fullName evidence="1">Uncharacterized protein</fullName>
    </submittedName>
</protein>
<organism evidence="1 2">
    <name type="scientific">Eruca vesicaria subsp. sativa</name>
    <name type="common">Garden rocket</name>
    <name type="synonym">Eruca sativa</name>
    <dbReference type="NCBI Taxonomy" id="29727"/>
    <lineage>
        <taxon>Eukaryota</taxon>
        <taxon>Viridiplantae</taxon>
        <taxon>Streptophyta</taxon>
        <taxon>Embryophyta</taxon>
        <taxon>Tracheophyta</taxon>
        <taxon>Spermatophyta</taxon>
        <taxon>Magnoliopsida</taxon>
        <taxon>eudicotyledons</taxon>
        <taxon>Gunneridae</taxon>
        <taxon>Pentapetalae</taxon>
        <taxon>rosids</taxon>
        <taxon>malvids</taxon>
        <taxon>Brassicales</taxon>
        <taxon>Brassicaceae</taxon>
        <taxon>Brassiceae</taxon>
        <taxon>Eruca</taxon>
    </lineage>
</organism>
<reference evidence="1 2" key="1">
    <citation type="submission" date="2022-03" db="EMBL/GenBank/DDBJ databases">
        <authorList>
            <person name="Macdonald S."/>
            <person name="Ahmed S."/>
            <person name="Newling K."/>
        </authorList>
    </citation>
    <scope>NUCLEOTIDE SEQUENCE [LARGE SCALE GENOMIC DNA]</scope>
</reference>
<gene>
    <name evidence="1" type="ORF">ERUC_LOCUS9956</name>
</gene>
<dbReference type="AlphaFoldDB" id="A0ABC8JFH1"/>
<keyword evidence="2" id="KW-1185">Reference proteome</keyword>
<sequence length="151" mass="16853">MTSVSDPALPKRIDSSTYDVFSGMLMVVVHRLASVYRVHIAQMRDVVLEFVPLFCQLSHAIRVYTVIDPYLRSTRQRRPFPTARNYGSKVAQLLLPANSFRQSSSKNPKRSHPPMVSSVTYLLVEVKEGLSGHNLEAPIHGSLGQSYIGSP</sequence>
<evidence type="ECO:0000313" key="2">
    <source>
        <dbReference type="Proteomes" id="UP001642260"/>
    </source>
</evidence>
<dbReference type="EMBL" id="CAKOAT010099599">
    <property type="protein sequence ID" value="CAH8323733.1"/>
    <property type="molecule type" value="Genomic_DNA"/>
</dbReference>
<proteinExistence type="predicted"/>
<comment type="caution">
    <text evidence="1">The sequence shown here is derived from an EMBL/GenBank/DDBJ whole genome shotgun (WGS) entry which is preliminary data.</text>
</comment>